<dbReference type="AlphaFoldDB" id="A0A562STJ5"/>
<gene>
    <name evidence="1" type="ORF">LX66_4935</name>
</gene>
<evidence type="ECO:0000313" key="2">
    <source>
        <dbReference type="Proteomes" id="UP000316778"/>
    </source>
</evidence>
<dbReference type="RefSeq" id="WP_145718327.1">
    <property type="nucleotide sequence ID" value="NZ_BAAAFY010000002.1"/>
</dbReference>
<organism evidence="1 2">
    <name type="scientific">Chitinophaga japonensis</name>
    <name type="common">Flexibacter japonensis</name>
    <dbReference type="NCBI Taxonomy" id="104662"/>
    <lineage>
        <taxon>Bacteria</taxon>
        <taxon>Pseudomonadati</taxon>
        <taxon>Bacteroidota</taxon>
        <taxon>Chitinophagia</taxon>
        <taxon>Chitinophagales</taxon>
        <taxon>Chitinophagaceae</taxon>
        <taxon>Chitinophaga</taxon>
    </lineage>
</organism>
<protein>
    <recommendedName>
        <fullName evidence="3">Methyltransferase family protein</fullName>
    </recommendedName>
</protein>
<name>A0A562STJ5_CHIJA</name>
<dbReference type="EMBL" id="VLLG01000005">
    <property type="protein sequence ID" value="TWI84565.1"/>
    <property type="molecule type" value="Genomic_DNA"/>
</dbReference>
<evidence type="ECO:0000313" key="1">
    <source>
        <dbReference type="EMBL" id="TWI84565.1"/>
    </source>
</evidence>
<dbReference type="OrthoDB" id="9780095at2"/>
<dbReference type="SUPFAM" id="SSF53335">
    <property type="entry name" value="S-adenosyl-L-methionine-dependent methyltransferases"/>
    <property type="match status" value="1"/>
</dbReference>
<comment type="caution">
    <text evidence="1">The sequence shown here is derived from an EMBL/GenBank/DDBJ whole genome shotgun (WGS) entry which is preliminary data.</text>
</comment>
<keyword evidence="2" id="KW-1185">Reference proteome</keyword>
<proteinExistence type="predicted"/>
<dbReference type="CDD" id="cd02440">
    <property type="entry name" value="AdoMet_MTases"/>
    <property type="match status" value="1"/>
</dbReference>
<reference evidence="1 2" key="1">
    <citation type="journal article" date="2013" name="Stand. Genomic Sci.">
        <title>Genomic Encyclopedia of Type Strains, Phase I: The one thousand microbial genomes (KMG-I) project.</title>
        <authorList>
            <person name="Kyrpides N.C."/>
            <person name="Woyke T."/>
            <person name="Eisen J.A."/>
            <person name="Garrity G."/>
            <person name="Lilburn T.G."/>
            <person name="Beck B.J."/>
            <person name="Whitman W.B."/>
            <person name="Hugenholtz P."/>
            <person name="Klenk H.P."/>
        </authorList>
    </citation>
    <scope>NUCLEOTIDE SEQUENCE [LARGE SCALE GENOMIC DNA]</scope>
    <source>
        <strain evidence="1 2">DSM 13484</strain>
    </source>
</reference>
<evidence type="ECO:0008006" key="3">
    <source>
        <dbReference type="Google" id="ProtNLM"/>
    </source>
</evidence>
<dbReference type="Proteomes" id="UP000316778">
    <property type="component" value="Unassembled WGS sequence"/>
</dbReference>
<dbReference type="Gene3D" id="3.40.50.150">
    <property type="entry name" value="Vaccinia Virus protein VP39"/>
    <property type="match status" value="1"/>
</dbReference>
<accession>A0A562STJ5</accession>
<dbReference type="InterPro" id="IPR029063">
    <property type="entry name" value="SAM-dependent_MTases_sf"/>
</dbReference>
<sequence length="305" mass="34643">MTPNLTANLVERLEAIRGACMDAGNESERNRMILGVCEELCREYAPAVAANLTKIVHHYITREKIEIDGLIAFLKVNREVDHLTVIREEADDFDGKFGTTTSPILTQYELPEEISLERFRTSGRYHPSPVSSVKMALDALEKYNVQYSSCTFIDVGSGLGRNLLLAAAYPFRKIVGIEHSAYLHETAGKNIGAYRSAALQCNVFDLQCIDALEYEFPAGDLVLYFWRPFTDEIAERFMDKLDRYAANASCRIILIFLGVVYPAVQTSRYFGIEDKFFTPDLFFSEEEYFTITIYSNQEQVRPGKL</sequence>